<evidence type="ECO:0000313" key="13">
    <source>
        <dbReference type="Proteomes" id="UP001314263"/>
    </source>
</evidence>
<dbReference type="InterPro" id="IPR012310">
    <property type="entry name" value="DNA_ligase_ATP-dep_cent"/>
</dbReference>
<dbReference type="Gene3D" id="2.40.50.140">
    <property type="entry name" value="Nucleic acid-binding proteins"/>
    <property type="match status" value="1"/>
</dbReference>
<organism evidence="12 13">
    <name type="scientific">Coccomyxa viridis</name>
    <dbReference type="NCBI Taxonomy" id="1274662"/>
    <lineage>
        <taxon>Eukaryota</taxon>
        <taxon>Viridiplantae</taxon>
        <taxon>Chlorophyta</taxon>
        <taxon>core chlorophytes</taxon>
        <taxon>Trebouxiophyceae</taxon>
        <taxon>Trebouxiophyceae incertae sedis</taxon>
        <taxon>Coccomyxaceae</taxon>
        <taxon>Coccomyxa</taxon>
    </lineage>
</organism>
<feature type="region of interest" description="Disordered" evidence="10">
    <location>
        <begin position="1712"/>
        <end position="1747"/>
    </location>
</feature>
<dbReference type="Gene3D" id="3.30.1490.70">
    <property type="match status" value="1"/>
</dbReference>
<evidence type="ECO:0000256" key="7">
    <source>
        <dbReference type="ARBA" id="ARBA00022840"/>
    </source>
</evidence>
<keyword evidence="5" id="KW-0547">Nucleotide-binding</keyword>
<dbReference type="InterPro" id="IPR050191">
    <property type="entry name" value="ATP-dep_DNA_ligase"/>
</dbReference>
<dbReference type="Gene3D" id="1.10.3260.10">
    <property type="entry name" value="DNA ligase, ATP-dependent, N-terminal domain"/>
    <property type="match status" value="1"/>
</dbReference>
<dbReference type="Gene3D" id="3.30.470.30">
    <property type="entry name" value="DNA ligase/mRNA capping enzyme"/>
    <property type="match status" value="1"/>
</dbReference>
<feature type="region of interest" description="Disordered" evidence="10">
    <location>
        <begin position="1468"/>
        <end position="1496"/>
    </location>
</feature>
<name>A0AAV1I881_9CHLO</name>
<dbReference type="InterPro" id="IPR011084">
    <property type="entry name" value="DRMBL"/>
</dbReference>
<keyword evidence="6" id="KW-0227">DNA damage</keyword>
<evidence type="ECO:0000256" key="2">
    <source>
        <dbReference type="ARBA" id="ARBA00007572"/>
    </source>
</evidence>
<evidence type="ECO:0000256" key="4">
    <source>
        <dbReference type="ARBA" id="ARBA00022705"/>
    </source>
</evidence>
<keyword evidence="4" id="KW-0235">DNA replication</keyword>
<evidence type="ECO:0000313" key="12">
    <source>
        <dbReference type="EMBL" id="CAK0782740.1"/>
    </source>
</evidence>
<dbReference type="Pfam" id="PF04675">
    <property type="entry name" value="DNA_ligase_A_N"/>
    <property type="match status" value="1"/>
</dbReference>
<dbReference type="FunFam" id="2.40.50.140:FF:000062">
    <property type="entry name" value="DNA ligase"/>
    <property type="match status" value="1"/>
</dbReference>
<feature type="region of interest" description="Disordered" evidence="10">
    <location>
        <begin position="1401"/>
        <end position="1438"/>
    </location>
</feature>
<feature type="domain" description="ATP-dependent DNA ligase family profile" evidence="11">
    <location>
        <begin position="1347"/>
        <end position="1584"/>
    </location>
</feature>
<dbReference type="InterPro" id="IPR012340">
    <property type="entry name" value="NA-bd_OB-fold"/>
</dbReference>
<reference evidence="12 13" key="1">
    <citation type="submission" date="2023-10" db="EMBL/GenBank/DDBJ databases">
        <authorList>
            <person name="Maclean D."/>
            <person name="Macfadyen A."/>
        </authorList>
    </citation>
    <scope>NUCLEOTIDE SEQUENCE [LARGE SCALE GENOMIC DNA]</scope>
</reference>
<keyword evidence="9" id="KW-0539">Nucleus</keyword>
<dbReference type="CDD" id="cd07969">
    <property type="entry name" value="OBF_DNA_ligase_I"/>
    <property type="match status" value="1"/>
</dbReference>
<dbReference type="InterPro" id="IPR036866">
    <property type="entry name" value="RibonucZ/Hydroxyglut_hydro"/>
</dbReference>
<dbReference type="PROSITE" id="PS00697">
    <property type="entry name" value="DNA_LIGASE_A1"/>
    <property type="match status" value="1"/>
</dbReference>
<dbReference type="PROSITE" id="PS00333">
    <property type="entry name" value="DNA_LIGASE_A2"/>
    <property type="match status" value="1"/>
</dbReference>
<feature type="region of interest" description="Disordered" evidence="10">
    <location>
        <begin position="480"/>
        <end position="515"/>
    </location>
</feature>
<dbReference type="GO" id="GO:0005524">
    <property type="term" value="F:ATP binding"/>
    <property type="evidence" value="ECO:0007669"/>
    <property type="project" value="UniProtKB-KW"/>
</dbReference>
<dbReference type="GO" id="GO:0006281">
    <property type="term" value="P:DNA repair"/>
    <property type="evidence" value="ECO:0007669"/>
    <property type="project" value="UniProtKB-KW"/>
</dbReference>
<evidence type="ECO:0000256" key="9">
    <source>
        <dbReference type="ARBA" id="ARBA00023242"/>
    </source>
</evidence>
<evidence type="ECO:0000256" key="10">
    <source>
        <dbReference type="SAM" id="MobiDB-lite"/>
    </source>
</evidence>
<dbReference type="SUPFAM" id="SSF56091">
    <property type="entry name" value="DNA ligase/mRNA capping enzyme, catalytic domain"/>
    <property type="match status" value="2"/>
</dbReference>
<feature type="compositionally biased region" description="Low complexity" evidence="10">
    <location>
        <begin position="674"/>
        <end position="688"/>
    </location>
</feature>
<dbReference type="InterPro" id="IPR036599">
    <property type="entry name" value="DNA_ligase_N_sf"/>
</dbReference>
<dbReference type="InterPro" id="IPR016059">
    <property type="entry name" value="DNA_ligase_ATP-dep_CS"/>
</dbReference>
<comment type="subcellular location">
    <subcellularLocation>
        <location evidence="1">Nucleus</location>
    </subcellularLocation>
</comment>
<dbReference type="Pfam" id="PF07522">
    <property type="entry name" value="DRMBL"/>
    <property type="match status" value="1"/>
</dbReference>
<feature type="compositionally biased region" description="Polar residues" evidence="10">
    <location>
        <begin position="429"/>
        <end position="441"/>
    </location>
</feature>
<evidence type="ECO:0000256" key="5">
    <source>
        <dbReference type="ARBA" id="ARBA00022741"/>
    </source>
</evidence>
<dbReference type="CDD" id="cd16273">
    <property type="entry name" value="SNM1A-1C-like_MBL-fold"/>
    <property type="match status" value="1"/>
</dbReference>
<proteinExistence type="inferred from homology"/>
<keyword evidence="13" id="KW-1185">Reference proteome</keyword>
<dbReference type="FunFam" id="3.30.470.30:FF:000002">
    <property type="entry name" value="DNA ligase"/>
    <property type="match status" value="1"/>
</dbReference>
<dbReference type="Pfam" id="PF01068">
    <property type="entry name" value="DNA_ligase_A_M"/>
    <property type="match status" value="2"/>
</dbReference>
<dbReference type="GO" id="GO:0003910">
    <property type="term" value="F:DNA ligase (ATP) activity"/>
    <property type="evidence" value="ECO:0007669"/>
    <property type="project" value="InterPro"/>
</dbReference>
<dbReference type="EMBL" id="CAUYUE010000007">
    <property type="protein sequence ID" value="CAK0782740.1"/>
    <property type="molecule type" value="Genomic_DNA"/>
</dbReference>
<dbReference type="PANTHER" id="PTHR45674">
    <property type="entry name" value="DNA LIGASE 1/3 FAMILY MEMBER"/>
    <property type="match status" value="1"/>
</dbReference>
<dbReference type="PANTHER" id="PTHR45674:SF9">
    <property type="entry name" value="DNA LIGASE 3"/>
    <property type="match status" value="1"/>
</dbReference>
<dbReference type="SMART" id="SM00849">
    <property type="entry name" value="Lactamase_B"/>
    <property type="match status" value="1"/>
</dbReference>
<feature type="region of interest" description="Disordered" evidence="10">
    <location>
        <begin position="811"/>
        <end position="874"/>
    </location>
</feature>
<sequence length="1747" mass="189904">MEGVPSHKAIPINEGSFFVVDGFKDSYASPSVKGWFLSHAHADHYGGLSETWDNGVIYCSEQTARLIQHMDQLRIKKELIKALPMDVAVTVEGVEVTLVDANHCPGAVQFLFKLPDGRKYIHCGDMRFGKHLMNNEHLQRFIGADGVYLDTTYCKTKHQFPPQDEAVEHVASTMQRLMSEEVNHRRLYLIQTYGIGKERVFIEVALRCRCKLYCSERKRGVMECLDMPGIDKDKVFTTNPRETPVHIVVWGLLGEAFPFFKPNFTKMEQYGRDMGAEEIIGWVPTGWTYENKRNMFPVKTKGNCSIHLVPYSEHSSYSELQTYVKFLRPHEVIPTVGVDGENADRNRRAMLKHFSRLVDSSARKAKFLSAFQKRPRSGTLGDQPGAKDSGMMTSVTDKDGQLDSVKADVLQGTDSSMGKQGSGDKVQPKNVQSEGLQQESKSCMDDIQQDIAEQEDGKAPDFSTGLKQENGKGFEHASLQPQHIKTEDGLGGGKLADSEAEISSCDGSMKAEEPQATEDGIAVCMEHGKDPNFEPEEEGKPDIEDAVQQLISILDPDTSTLEARQLLFRANGDIARALNLHYDDASNSGSAVKAEAKPEVKPEPGTLPAEAAKQKPGQPNGPPEARSGSTTASAAKKQPAAKRRALAAPGKKQPSVKKARVEDPHQRTLASFLAAPGRRAAPESSASAEHAEPEHEPQQHPGSRPAEPGAGASADQEPQHHSLSSAVKDEEVLEEEDLLAGVQVEDQLKIERAIERAAAARRQKQQKRAEERVLTDPSEGGFVKQGPQALDSQPTPPAMVADLSVADILSNSQAGVEAEDAGTKQAASAGHERPIEEMGGDPATEAQRLGGGRQNPGQNEPEHPSATATVKQEDIQDGLLHVKLEEAAHGIAPVKQQDTQQDLPEVKMEGLLDAKQEGGGAGLQLRQLGTFSSARPSTKGVANALIEKRRIRQRKAGIEDPEATEEPNSGHRAPASAQQKGGKAEDGAITWQEGKPAPYLVIARAFAAMEGTTKRLKKDEILVDAFRAILQRCPEDLLPAAYLTCGKIAPEHEGVELNVGGSVISAAIREATGVTRQGLSAMYDSLGDPGDVAEACRHTQTMLIQPAALTVRGVYRSLRSMAEQKGPGATARRKQTILHLLRSCRDCETRYLVRTLVSNLRVGANWRSVIGALARSALLHSEAARPTKLRLDAAATAAIEAFHVCPSLDILVPTLIQHGPDLLHEHIALTPGVPLKPMLASITEGVPDALKQLGAEEGLPFLAEYKYDGIRAQIHLLKNGNVCVFSRNCEDRSQAFPDVATAIRTAAEGGCKEVVLDAELVAIDRDKANELKSFQELSTRARGAIAASEVKVPVCVFAFDCLFVDGKTLLKEPLETRRACMAAALPNMQPGFVCLAKSHRLQAQKPTPPKDETHESGSAKTPSTEAAQAQDVHASSAGAPVTDLVSEDEDAGADAGAHACTAAEQASVSTLEKQAPSQKDVALTGGEPAAIQPGGEVQEASTEALIREHLQDALAAGTEGLMLKALSGPAATYQPSKRSTHWLKIKRDYCEELRDSLDLVPIGAWHGNGRKVGWFSPFLLAAYDPDTEEFQSVCRCMSGYTDAFYAEATERCKQKIIERRAYYSTNERPDVWFEPTEVWEIRGADLTLSAVHKSAYGLIHPTRGVSLRFPRFIRLREDKGPEDASTPEVIRQLFNAQTRKLQIAKEVVAQREGKQLPAEEEMEAGAASDPAQDEEKAETGDDPWQNE</sequence>
<feature type="compositionally biased region" description="Basic and acidic residues" evidence="10">
    <location>
        <begin position="689"/>
        <end position="698"/>
    </location>
</feature>
<comment type="caution">
    <text evidence="12">The sequence shown here is derived from an EMBL/GenBank/DDBJ whole genome shotgun (WGS) entry which is preliminary data.</text>
</comment>
<accession>A0AAV1I881</accession>
<dbReference type="SUPFAM" id="SSF117018">
    <property type="entry name" value="ATP-dependent DNA ligase DNA-binding domain"/>
    <property type="match status" value="1"/>
</dbReference>
<dbReference type="InterPro" id="IPR012309">
    <property type="entry name" value="DNA_ligase_ATP-dep_C"/>
</dbReference>
<dbReference type="GO" id="GO:0005634">
    <property type="term" value="C:nucleus"/>
    <property type="evidence" value="ECO:0007669"/>
    <property type="project" value="UniProtKB-SubCell"/>
</dbReference>
<feature type="compositionally biased region" description="Polar residues" evidence="10">
    <location>
        <begin position="1468"/>
        <end position="1477"/>
    </location>
</feature>
<feature type="region of interest" description="Disordered" evidence="10">
    <location>
        <begin position="585"/>
        <end position="797"/>
    </location>
</feature>
<dbReference type="Pfam" id="PF12706">
    <property type="entry name" value="Lactamase_B_2"/>
    <property type="match status" value="1"/>
</dbReference>
<feature type="compositionally biased region" description="Basic and acidic residues" evidence="10">
    <location>
        <begin position="1408"/>
        <end position="1417"/>
    </location>
</feature>
<dbReference type="GO" id="GO:0006273">
    <property type="term" value="P:lagging strand elongation"/>
    <property type="evidence" value="ECO:0007669"/>
    <property type="project" value="TreeGrafter"/>
</dbReference>
<keyword evidence="8" id="KW-0234">DNA repair</keyword>
<dbReference type="InterPro" id="IPR001279">
    <property type="entry name" value="Metallo-B-lactamas"/>
</dbReference>
<dbReference type="CDD" id="cd07900">
    <property type="entry name" value="Adenylation_DNA_ligase_I_Euk"/>
    <property type="match status" value="1"/>
</dbReference>
<protein>
    <recommendedName>
        <fullName evidence="11">ATP-dependent DNA ligase family profile domain-containing protein</fullName>
    </recommendedName>
</protein>
<evidence type="ECO:0000256" key="8">
    <source>
        <dbReference type="ARBA" id="ARBA00023204"/>
    </source>
</evidence>
<evidence type="ECO:0000256" key="3">
    <source>
        <dbReference type="ARBA" id="ARBA00022598"/>
    </source>
</evidence>
<dbReference type="Pfam" id="PF04679">
    <property type="entry name" value="DNA_ligase_A_C"/>
    <property type="match status" value="1"/>
</dbReference>
<evidence type="ECO:0000256" key="6">
    <source>
        <dbReference type="ARBA" id="ARBA00022763"/>
    </source>
</evidence>
<comment type="similarity">
    <text evidence="2">Belongs to the ATP-dependent DNA ligase family.</text>
</comment>
<evidence type="ECO:0000259" key="11">
    <source>
        <dbReference type="PROSITE" id="PS50160"/>
    </source>
</evidence>
<feature type="compositionally biased region" description="Basic and acidic residues" evidence="10">
    <location>
        <begin position="746"/>
        <end position="755"/>
    </location>
</feature>
<feature type="compositionally biased region" description="Polar residues" evidence="10">
    <location>
        <begin position="1418"/>
        <end position="1427"/>
    </location>
</feature>
<dbReference type="Proteomes" id="UP001314263">
    <property type="component" value="Unassembled WGS sequence"/>
</dbReference>
<dbReference type="Gene3D" id="3.40.50.12650">
    <property type="match status" value="1"/>
</dbReference>
<feature type="region of interest" description="Disordered" evidence="10">
    <location>
        <begin position="952"/>
        <end position="986"/>
    </location>
</feature>
<dbReference type="GO" id="GO:0006310">
    <property type="term" value="P:DNA recombination"/>
    <property type="evidence" value="ECO:0007669"/>
    <property type="project" value="InterPro"/>
</dbReference>
<dbReference type="SUPFAM" id="SSF50249">
    <property type="entry name" value="Nucleic acid-binding proteins"/>
    <property type="match status" value="1"/>
</dbReference>
<dbReference type="InterPro" id="IPR012308">
    <property type="entry name" value="DNA_ligase_ATP-dep_N"/>
</dbReference>
<evidence type="ECO:0000256" key="1">
    <source>
        <dbReference type="ARBA" id="ARBA00004123"/>
    </source>
</evidence>
<dbReference type="GO" id="GO:0003677">
    <property type="term" value="F:DNA binding"/>
    <property type="evidence" value="ECO:0007669"/>
    <property type="project" value="InterPro"/>
</dbReference>
<dbReference type="Pfam" id="PF14555">
    <property type="entry name" value="UBA_4"/>
    <property type="match status" value="1"/>
</dbReference>
<keyword evidence="3" id="KW-0436">Ligase</keyword>
<keyword evidence="7" id="KW-0067">ATP-binding</keyword>
<feature type="region of interest" description="Disordered" evidence="10">
    <location>
        <begin position="371"/>
        <end position="443"/>
    </location>
</feature>
<gene>
    <name evidence="12" type="ORF">CVIRNUC_005935</name>
</gene>
<dbReference type="Gene3D" id="3.60.15.10">
    <property type="entry name" value="Ribonuclease Z/Hydroxyacylglutathione hydrolase-like"/>
    <property type="match status" value="1"/>
</dbReference>
<dbReference type="PROSITE" id="PS50160">
    <property type="entry name" value="DNA_LIGASE_A3"/>
    <property type="match status" value="1"/>
</dbReference>
<dbReference type="SUPFAM" id="SSF56281">
    <property type="entry name" value="Metallo-hydrolase/oxidoreductase"/>
    <property type="match status" value="1"/>
</dbReference>